<dbReference type="InterPro" id="IPR000253">
    <property type="entry name" value="FHA_dom"/>
</dbReference>
<name>A0A7Y0S688_VIBPH</name>
<dbReference type="EMBL" id="JABCLD010001628">
    <property type="protein sequence ID" value="NMU26938.1"/>
    <property type="molecule type" value="Genomic_DNA"/>
</dbReference>
<feature type="domain" description="FHA" evidence="1">
    <location>
        <begin position="30"/>
        <end position="76"/>
    </location>
</feature>
<dbReference type="PROSITE" id="PS50006">
    <property type="entry name" value="FHA_DOMAIN"/>
    <property type="match status" value="1"/>
</dbReference>
<dbReference type="AlphaFoldDB" id="A0A7Y0S688"/>
<dbReference type="Gene3D" id="2.60.200.20">
    <property type="match status" value="1"/>
</dbReference>
<reference evidence="2 3" key="1">
    <citation type="submission" date="2020-04" db="EMBL/GenBank/DDBJ databases">
        <title>Whole-genome sequencing of Vibrio spp. from China reveals different genetic environments of blaCTX-M-14 among diverse lineages.</title>
        <authorList>
            <person name="Zheng Z."/>
            <person name="Ye L."/>
            <person name="Chen S."/>
        </authorList>
    </citation>
    <scope>NUCLEOTIDE SEQUENCE [LARGE SCALE GENOMIC DNA]</scope>
    <source>
        <strain evidence="2 3">Vb0574</strain>
    </source>
</reference>
<organism evidence="2 3">
    <name type="scientific">Vibrio parahaemolyticus</name>
    <dbReference type="NCBI Taxonomy" id="670"/>
    <lineage>
        <taxon>Bacteria</taxon>
        <taxon>Pseudomonadati</taxon>
        <taxon>Pseudomonadota</taxon>
        <taxon>Gammaproteobacteria</taxon>
        <taxon>Vibrionales</taxon>
        <taxon>Vibrionaceae</taxon>
        <taxon>Vibrio</taxon>
    </lineage>
</organism>
<evidence type="ECO:0000313" key="3">
    <source>
        <dbReference type="Proteomes" id="UP000555836"/>
    </source>
</evidence>
<dbReference type="Proteomes" id="UP000555836">
    <property type="component" value="Unassembled WGS sequence"/>
</dbReference>
<accession>A0A7Y0S688</accession>
<dbReference type="InterPro" id="IPR008984">
    <property type="entry name" value="SMAD_FHA_dom_sf"/>
</dbReference>
<comment type="caution">
    <text evidence="2">The sequence shown here is derived from an EMBL/GenBank/DDBJ whole genome shotgun (WGS) entry which is preliminary data.</text>
</comment>
<feature type="non-terminal residue" evidence="2">
    <location>
        <position position="76"/>
    </location>
</feature>
<evidence type="ECO:0000259" key="1">
    <source>
        <dbReference type="PROSITE" id="PS50006"/>
    </source>
</evidence>
<dbReference type="SUPFAM" id="SSF49879">
    <property type="entry name" value="SMAD/FHA domain"/>
    <property type="match status" value="1"/>
</dbReference>
<sequence>MYSNQLVLFISKCPEEYTGAKHIEMPESGGSIGRSPSCSVSLADHNRFISSTHCLLSVYGDTYYISDVSTNGTMVN</sequence>
<proteinExistence type="predicted"/>
<evidence type="ECO:0000313" key="2">
    <source>
        <dbReference type="EMBL" id="NMU26938.1"/>
    </source>
</evidence>
<dbReference type="CDD" id="cd00060">
    <property type="entry name" value="FHA"/>
    <property type="match status" value="1"/>
</dbReference>
<dbReference type="Pfam" id="PF00498">
    <property type="entry name" value="FHA"/>
    <property type="match status" value="1"/>
</dbReference>
<gene>
    <name evidence="2" type="ORF">HKB21_15075</name>
</gene>
<protein>
    <submittedName>
        <fullName evidence="2">FHA domain-containing protein</fullName>
    </submittedName>
</protein>